<feature type="signal peptide" evidence="1">
    <location>
        <begin position="1"/>
        <end position="16"/>
    </location>
</feature>
<gene>
    <name evidence="4" type="primary">LOC114327867</name>
</gene>
<dbReference type="GeneID" id="114327867"/>
<keyword evidence="3" id="KW-1185">Reference proteome</keyword>
<proteinExistence type="predicted"/>
<evidence type="ECO:0000313" key="4">
    <source>
        <dbReference type="RefSeq" id="XP_028132380.1"/>
    </source>
</evidence>
<sequence>MFRVCVLAMLICAARAGVIGLGGYDGGHGLLASAPVAVAAPVALAHAPVAVAHAPVAVAHGATSWQNNNLLALNPTAVVTKVAAPVAVAAPVYAKVAAPVAVAPWGLGLGHGGYGLH</sequence>
<dbReference type="InParanoid" id="A0A6P7FGM0"/>
<feature type="chain" id="PRO_5028475995" evidence="1">
    <location>
        <begin position="17"/>
        <end position="117"/>
    </location>
</feature>
<dbReference type="EnsemblMetazoa" id="XM_028276579.1">
    <property type="protein sequence ID" value="XP_028132380.1"/>
    <property type="gene ID" value="LOC114327867"/>
</dbReference>
<reference evidence="4" key="1">
    <citation type="submission" date="2025-04" db="UniProtKB">
        <authorList>
            <consortium name="RefSeq"/>
        </authorList>
    </citation>
    <scope>IDENTIFICATION</scope>
    <source>
        <tissue evidence="4">Whole insect</tissue>
    </source>
</reference>
<accession>A0A6P7FGM0</accession>
<dbReference type="AlphaFoldDB" id="A0A6P7FGM0"/>
<keyword evidence="1" id="KW-0732">Signal</keyword>
<name>A0A6P7FGM0_DIAVI</name>
<dbReference type="KEGG" id="dvv:114327867"/>
<protein>
    <submittedName>
        <fullName evidence="4">Cuticle protein 64</fullName>
    </submittedName>
</protein>
<organism evidence="4">
    <name type="scientific">Diabrotica virgifera virgifera</name>
    <name type="common">western corn rootworm</name>
    <dbReference type="NCBI Taxonomy" id="50390"/>
    <lineage>
        <taxon>Eukaryota</taxon>
        <taxon>Metazoa</taxon>
        <taxon>Ecdysozoa</taxon>
        <taxon>Arthropoda</taxon>
        <taxon>Hexapoda</taxon>
        <taxon>Insecta</taxon>
        <taxon>Pterygota</taxon>
        <taxon>Neoptera</taxon>
        <taxon>Endopterygota</taxon>
        <taxon>Coleoptera</taxon>
        <taxon>Polyphaga</taxon>
        <taxon>Cucujiformia</taxon>
        <taxon>Chrysomeloidea</taxon>
        <taxon>Chrysomelidae</taxon>
        <taxon>Galerucinae</taxon>
        <taxon>Diabroticina</taxon>
        <taxon>Diabroticites</taxon>
        <taxon>Diabrotica</taxon>
    </lineage>
</organism>
<evidence type="ECO:0000313" key="2">
    <source>
        <dbReference type="EnsemblMetazoa" id="XP_028132380.1"/>
    </source>
</evidence>
<evidence type="ECO:0000256" key="1">
    <source>
        <dbReference type="SAM" id="SignalP"/>
    </source>
</evidence>
<dbReference type="RefSeq" id="XP_028132380.1">
    <property type="nucleotide sequence ID" value="XM_028276579.1"/>
</dbReference>
<evidence type="ECO:0000313" key="3">
    <source>
        <dbReference type="Proteomes" id="UP001652700"/>
    </source>
</evidence>
<reference evidence="2" key="2">
    <citation type="submission" date="2025-05" db="UniProtKB">
        <authorList>
            <consortium name="EnsemblMetazoa"/>
        </authorList>
    </citation>
    <scope>IDENTIFICATION</scope>
</reference>
<dbReference type="Proteomes" id="UP001652700">
    <property type="component" value="Unplaced"/>
</dbReference>